<protein>
    <submittedName>
        <fullName evidence="2">Carboxymuconolactone decarboxylase family protein</fullName>
    </submittedName>
</protein>
<dbReference type="InterPro" id="IPR003779">
    <property type="entry name" value="CMD-like"/>
</dbReference>
<dbReference type="GO" id="GO:0051920">
    <property type="term" value="F:peroxiredoxin activity"/>
    <property type="evidence" value="ECO:0007669"/>
    <property type="project" value="InterPro"/>
</dbReference>
<reference evidence="2 3" key="1">
    <citation type="journal article" date="2014" name="World J. Microbiol. Biotechnol.">
        <title>Biodiversity and physiological characteristics of Antarctic and Arctic lichens-associated bacteria.</title>
        <authorList>
            <person name="Lee Y.M."/>
            <person name="Kim E.H."/>
            <person name="Lee H.K."/>
            <person name="Hong S.G."/>
        </authorList>
    </citation>
    <scope>NUCLEOTIDE SEQUENCE [LARGE SCALE GENOMIC DNA]</scope>
    <source>
        <strain evidence="2 3">PAMC 26569</strain>
        <plasmid evidence="2">unnamed5</plasmid>
    </source>
</reference>
<name>A0A6M8HZX5_9PROT</name>
<evidence type="ECO:0000259" key="1">
    <source>
        <dbReference type="Pfam" id="PF02627"/>
    </source>
</evidence>
<dbReference type="Pfam" id="PF02627">
    <property type="entry name" value="CMD"/>
    <property type="match status" value="1"/>
</dbReference>
<dbReference type="Gene3D" id="1.20.1290.10">
    <property type="entry name" value="AhpD-like"/>
    <property type="match status" value="1"/>
</dbReference>
<evidence type="ECO:0000313" key="2">
    <source>
        <dbReference type="EMBL" id="QKE93900.1"/>
    </source>
</evidence>
<keyword evidence="2" id="KW-0614">Plasmid</keyword>
<dbReference type="KEGG" id="lck:HN018_27635"/>
<dbReference type="SUPFAM" id="SSF69118">
    <property type="entry name" value="AhpD-like"/>
    <property type="match status" value="1"/>
</dbReference>
<dbReference type="Proteomes" id="UP000500767">
    <property type="component" value="Plasmid unnamed5"/>
</dbReference>
<geneLocation type="plasmid" evidence="2 3">
    <name>unnamed5</name>
</geneLocation>
<sequence length="182" mass="18937">MPRIALPAPYTIPEASRPILDAIGKQLGFVPNMFHTASISPAVLVAMTGFSAALSRTLDVKTRERIALAISAANKCGYCLAAHTYVGVNMAKLTVEEIMLNRQGGSSDSKADAAVRFAVAVAESRGRVGDAEIAAVNAAGFSEAQVLEIVAVVALSLLNNLVNNVARPEIDFPFQGAKAAAA</sequence>
<dbReference type="NCBIfam" id="TIGR00778">
    <property type="entry name" value="ahpD_dom"/>
    <property type="match status" value="1"/>
</dbReference>
<dbReference type="PANTHER" id="PTHR35446:SF3">
    <property type="entry name" value="CMD DOMAIN-CONTAINING PROTEIN"/>
    <property type="match status" value="1"/>
</dbReference>
<dbReference type="InterPro" id="IPR004675">
    <property type="entry name" value="AhpD_core"/>
</dbReference>
<dbReference type="EMBL" id="CP053712">
    <property type="protein sequence ID" value="QKE93900.1"/>
    <property type="molecule type" value="Genomic_DNA"/>
</dbReference>
<keyword evidence="3" id="KW-1185">Reference proteome</keyword>
<gene>
    <name evidence="2" type="ORF">HN018_27635</name>
</gene>
<accession>A0A6M8HZX5</accession>
<dbReference type="AlphaFoldDB" id="A0A6M8HZX5"/>
<dbReference type="PANTHER" id="PTHR35446">
    <property type="entry name" value="SI:CH211-175M2.5"/>
    <property type="match status" value="1"/>
</dbReference>
<feature type="domain" description="Carboxymuconolactone decarboxylase-like" evidence="1">
    <location>
        <begin position="43"/>
        <end position="123"/>
    </location>
</feature>
<dbReference type="InterPro" id="IPR029032">
    <property type="entry name" value="AhpD-like"/>
</dbReference>
<evidence type="ECO:0000313" key="3">
    <source>
        <dbReference type="Proteomes" id="UP000500767"/>
    </source>
</evidence>
<proteinExistence type="predicted"/>
<dbReference type="RefSeq" id="WP_171836867.1">
    <property type="nucleotide sequence ID" value="NZ_CP053712.1"/>
</dbReference>
<organism evidence="2 3">
    <name type="scientific">Lichenicola cladoniae</name>
    <dbReference type="NCBI Taxonomy" id="1484109"/>
    <lineage>
        <taxon>Bacteria</taxon>
        <taxon>Pseudomonadati</taxon>
        <taxon>Pseudomonadota</taxon>
        <taxon>Alphaproteobacteria</taxon>
        <taxon>Acetobacterales</taxon>
        <taxon>Acetobacteraceae</taxon>
        <taxon>Lichenicola</taxon>
    </lineage>
</organism>